<dbReference type="Proteomes" id="UP000054262">
    <property type="component" value="Unassembled WGS sequence"/>
</dbReference>
<keyword evidence="2" id="KW-0808">Transferase</keyword>
<dbReference type="InterPro" id="IPR000836">
    <property type="entry name" value="PRTase_dom"/>
</dbReference>
<sequence>MIDPKNTLPDPILLIKKMAAELSKEIDSNTCLIGIPKGGHLIINELKGMLSSSTLDYGLIDTSFYRDDLEISGLKVKEMTTDVMFNIHDKKVILIDDVFYTGRTSRAAINELFDFGRPREILLYVLIDRQSAQLPIKPNYSAFQVSPKKNNYINLEENNKSLTFRTKIINE</sequence>
<gene>
    <name evidence="2" type="ORF">MB2181_05805</name>
</gene>
<evidence type="ECO:0000313" key="2">
    <source>
        <dbReference type="EMBL" id="EAV47568.1"/>
    </source>
</evidence>
<dbReference type="EMBL" id="AAUX01000001">
    <property type="protein sequence ID" value="EAV47568.1"/>
    <property type="molecule type" value="Genomic_DNA"/>
</dbReference>
<reference evidence="2 3" key="1">
    <citation type="submission" date="2006-11" db="EMBL/GenBank/DDBJ databases">
        <authorList>
            <person name="Giovannoni S."/>
            <person name="Vergin K."/>
            <person name="Ferriera S."/>
            <person name="Johnson J."/>
            <person name="Kravitz S."/>
            <person name="Beeson K."/>
            <person name="Sutton G."/>
            <person name="Rogers Y.-H."/>
            <person name="Friedman R."/>
            <person name="Frazier M."/>
            <person name="Venter J.C."/>
        </authorList>
    </citation>
    <scope>NUCLEOTIDE SEQUENCE [LARGE SCALE GENOMIC DNA]</scope>
    <source>
        <strain evidence="2 3">HTCC2181</strain>
    </source>
</reference>
<dbReference type="AlphaFoldDB" id="A0P7Q8"/>
<keyword evidence="3" id="KW-1185">Reference proteome</keyword>
<comment type="caution">
    <text evidence="2">The sequence shown here is derived from an EMBL/GenBank/DDBJ whole genome shotgun (WGS) entry which is preliminary data.</text>
</comment>
<dbReference type="EC" id="2.4.2.9" evidence="2"/>
<feature type="domain" description="Phosphoribosyltransferase" evidence="1">
    <location>
        <begin position="14"/>
        <end position="146"/>
    </location>
</feature>
<dbReference type="InterPro" id="IPR029057">
    <property type="entry name" value="PRTase-like"/>
</dbReference>
<dbReference type="InterPro" id="IPR050137">
    <property type="entry name" value="PyrR_bifunctional"/>
</dbReference>
<name>A0P7Q8_9PROT</name>
<dbReference type="CDD" id="cd06223">
    <property type="entry name" value="PRTases_typeI"/>
    <property type="match status" value="1"/>
</dbReference>
<dbReference type="SUPFAM" id="SSF53271">
    <property type="entry name" value="PRTase-like"/>
    <property type="match status" value="1"/>
</dbReference>
<dbReference type="GO" id="GO:0004845">
    <property type="term" value="F:uracil phosphoribosyltransferase activity"/>
    <property type="evidence" value="ECO:0007669"/>
    <property type="project" value="UniProtKB-EC"/>
</dbReference>
<protein>
    <submittedName>
        <fullName evidence="2">Pyrimidine regulatory protein PyrR</fullName>
        <ecNumber evidence="2">2.4.2.9</ecNumber>
    </submittedName>
</protein>
<organism evidence="2 3">
    <name type="scientific">Methylophilales bacterium HTCC2181</name>
    <dbReference type="NCBI Taxonomy" id="383631"/>
    <lineage>
        <taxon>Bacteria</taxon>
        <taxon>Pseudomonadati</taxon>
        <taxon>Pseudomonadota</taxon>
        <taxon>Betaproteobacteria</taxon>
        <taxon>Nitrosomonadales</taxon>
        <taxon>OM43 clade</taxon>
    </lineage>
</organism>
<dbReference type="NCBIfam" id="NF003545">
    <property type="entry name" value="PRK05205.1-1"/>
    <property type="match status" value="1"/>
</dbReference>
<keyword evidence="2" id="KW-0328">Glycosyltransferase</keyword>
<dbReference type="OrthoDB" id="9802227at2"/>
<dbReference type="PANTHER" id="PTHR11608:SF0">
    <property type="entry name" value="BIFUNCTIONAL PROTEIN PYRR"/>
    <property type="match status" value="1"/>
</dbReference>
<proteinExistence type="predicted"/>
<dbReference type="PANTHER" id="PTHR11608">
    <property type="entry name" value="BIFUNCTIONAL PROTEIN PYRR"/>
    <property type="match status" value="1"/>
</dbReference>
<accession>A0P7Q8</accession>
<evidence type="ECO:0000259" key="1">
    <source>
        <dbReference type="Pfam" id="PF00156"/>
    </source>
</evidence>
<dbReference type="Pfam" id="PF00156">
    <property type="entry name" value="Pribosyltran"/>
    <property type="match status" value="1"/>
</dbReference>
<evidence type="ECO:0000313" key="3">
    <source>
        <dbReference type="Proteomes" id="UP000054262"/>
    </source>
</evidence>
<dbReference type="Gene3D" id="3.40.50.2020">
    <property type="match status" value="1"/>
</dbReference>